<evidence type="ECO:0000313" key="2">
    <source>
        <dbReference type="Proteomes" id="UP000255505"/>
    </source>
</evidence>
<accession>A0A375I9F5</accession>
<organism evidence="1 2">
    <name type="scientific">Cupriavidus taiwanensis</name>
    <dbReference type="NCBI Taxonomy" id="164546"/>
    <lineage>
        <taxon>Bacteria</taxon>
        <taxon>Pseudomonadati</taxon>
        <taxon>Pseudomonadota</taxon>
        <taxon>Betaproteobacteria</taxon>
        <taxon>Burkholderiales</taxon>
        <taxon>Burkholderiaceae</taxon>
        <taxon>Cupriavidus</taxon>
    </lineage>
</organism>
<dbReference type="EMBL" id="LT991976">
    <property type="protein sequence ID" value="SPK71436.1"/>
    <property type="molecule type" value="Genomic_DNA"/>
</dbReference>
<dbReference type="Proteomes" id="UP000255505">
    <property type="component" value="Chromosome I"/>
</dbReference>
<reference evidence="1 2" key="1">
    <citation type="submission" date="2018-01" db="EMBL/GenBank/DDBJ databases">
        <authorList>
            <person name="Gaut B.S."/>
            <person name="Morton B.R."/>
            <person name="Clegg M.T."/>
            <person name="Duvall M.R."/>
        </authorList>
    </citation>
    <scope>NUCLEOTIDE SEQUENCE [LARGE SCALE GENOMIC DNA]</scope>
    <source>
        <strain evidence="1">Cupriavidus taiwanensis LMG 19425</strain>
    </source>
</reference>
<name>A0A375I9F5_9BURK</name>
<evidence type="ECO:0000313" key="1">
    <source>
        <dbReference type="EMBL" id="SPK71436.1"/>
    </source>
</evidence>
<protein>
    <submittedName>
        <fullName evidence="1">Uncharacterized protein</fullName>
    </submittedName>
</protein>
<dbReference type="AlphaFoldDB" id="A0A375I9F5"/>
<proteinExistence type="predicted"/>
<sequence length="82" mass="8954">MISGSRTFPAGSYCASHLTNADIQCVLSQPESQIGSDEVTHWRMKFGAVRHYGVRAETQRPSGCDPHLAHGLNARCRRSPAS</sequence>
<gene>
    <name evidence="1" type="ORF">CT19425_30660</name>
</gene>